<dbReference type="GeneID" id="27707616"/>
<organism evidence="1 2">
    <name type="scientific">Fonsecaea multimorphosa CBS 102226</name>
    <dbReference type="NCBI Taxonomy" id="1442371"/>
    <lineage>
        <taxon>Eukaryota</taxon>
        <taxon>Fungi</taxon>
        <taxon>Dikarya</taxon>
        <taxon>Ascomycota</taxon>
        <taxon>Pezizomycotina</taxon>
        <taxon>Eurotiomycetes</taxon>
        <taxon>Chaetothyriomycetidae</taxon>
        <taxon>Chaetothyriales</taxon>
        <taxon>Herpotrichiellaceae</taxon>
        <taxon>Fonsecaea</taxon>
    </lineage>
</organism>
<dbReference type="Proteomes" id="UP000053411">
    <property type="component" value="Unassembled WGS sequence"/>
</dbReference>
<dbReference type="AlphaFoldDB" id="A0A0D2IXF9"/>
<gene>
    <name evidence="1" type="ORF">Z520_01870</name>
</gene>
<sequence>MNKFRSGRKWLKGKLRGRLQKAPEERKLIITLTGTSIRDGPFPTQHLLMYVPLRNAILVEKAREDAQAMHIASKTQPLENTAG</sequence>
<reference evidence="1 2" key="1">
    <citation type="submission" date="2015-01" db="EMBL/GenBank/DDBJ databases">
        <title>The Genome Sequence of Fonsecaea multimorphosa CBS 102226.</title>
        <authorList>
            <consortium name="The Broad Institute Genomics Platform"/>
            <person name="Cuomo C."/>
            <person name="de Hoog S."/>
            <person name="Gorbushina A."/>
            <person name="Stielow B."/>
            <person name="Teixiera M."/>
            <person name="Abouelleil A."/>
            <person name="Chapman S.B."/>
            <person name="Priest M."/>
            <person name="Young S.K."/>
            <person name="Wortman J."/>
            <person name="Nusbaum C."/>
            <person name="Birren B."/>
        </authorList>
    </citation>
    <scope>NUCLEOTIDE SEQUENCE [LARGE SCALE GENOMIC DNA]</scope>
    <source>
        <strain evidence="1 2">CBS 102226</strain>
    </source>
</reference>
<proteinExistence type="predicted"/>
<accession>A0A0D2IXF9</accession>
<dbReference type="EMBL" id="KN848064">
    <property type="protein sequence ID" value="KIY01732.1"/>
    <property type="molecule type" value="Genomic_DNA"/>
</dbReference>
<keyword evidence="2" id="KW-1185">Reference proteome</keyword>
<dbReference type="RefSeq" id="XP_016635854.1">
    <property type="nucleotide sequence ID" value="XM_016772384.1"/>
</dbReference>
<protein>
    <submittedName>
        <fullName evidence="1">Uncharacterized protein</fullName>
    </submittedName>
</protein>
<name>A0A0D2IXF9_9EURO</name>
<evidence type="ECO:0000313" key="2">
    <source>
        <dbReference type="Proteomes" id="UP000053411"/>
    </source>
</evidence>
<dbReference type="VEuPathDB" id="FungiDB:Z520_01870"/>
<dbReference type="OrthoDB" id="4154127at2759"/>
<evidence type="ECO:0000313" key="1">
    <source>
        <dbReference type="EMBL" id="KIY01732.1"/>
    </source>
</evidence>